<keyword evidence="8 9" id="KW-0804">Transcription</keyword>
<keyword evidence="2 9" id="KW-0963">Cytoplasm</keyword>
<keyword evidence="4 9" id="KW-0902">Two-component regulatory system</keyword>
<evidence type="ECO:0000256" key="10">
    <source>
        <dbReference type="PROSITE-ProRule" id="PRU00169"/>
    </source>
</evidence>
<accession>A0ABT8JSE8</accession>
<evidence type="ECO:0000256" key="8">
    <source>
        <dbReference type="ARBA" id="ARBA00023163"/>
    </source>
</evidence>
<evidence type="ECO:0000256" key="2">
    <source>
        <dbReference type="ARBA" id="ARBA00022490"/>
    </source>
</evidence>
<evidence type="ECO:0000256" key="5">
    <source>
        <dbReference type="ARBA" id="ARBA00023015"/>
    </source>
</evidence>
<keyword evidence="5 9" id="KW-0805">Transcription regulation</keyword>
<reference evidence="12" key="1">
    <citation type="submission" date="2023-03" db="EMBL/GenBank/DDBJ databases">
        <title>MT1 and MT2 Draft Genomes of Novel Species.</title>
        <authorList>
            <person name="Venkateswaran K."/>
        </authorList>
    </citation>
    <scope>NUCLEOTIDE SEQUENCE</scope>
    <source>
        <strain evidence="12">F6_3S_P_2</strain>
    </source>
</reference>
<comment type="subcellular location">
    <subcellularLocation>
        <location evidence="1 9">Cytoplasm</location>
    </subcellularLocation>
</comment>
<dbReference type="Proteomes" id="UP001175097">
    <property type="component" value="Unassembled WGS sequence"/>
</dbReference>
<dbReference type="InterPro" id="IPR024187">
    <property type="entry name" value="Sig_transdc_resp-reg_cit/mal"/>
</dbReference>
<dbReference type="InterPro" id="IPR051271">
    <property type="entry name" value="2C-system_Tx_regulators"/>
</dbReference>
<keyword evidence="7 9" id="KW-0010">Activator</keyword>
<evidence type="ECO:0000313" key="12">
    <source>
        <dbReference type="EMBL" id="MDN4608090.1"/>
    </source>
</evidence>
<feature type="domain" description="Response regulatory" evidence="11">
    <location>
        <begin position="3"/>
        <end position="119"/>
    </location>
</feature>
<dbReference type="PANTHER" id="PTHR45526">
    <property type="entry name" value="TRANSCRIPTIONAL REGULATORY PROTEIN DPIA"/>
    <property type="match status" value="1"/>
</dbReference>
<dbReference type="InterPro" id="IPR001789">
    <property type="entry name" value="Sig_transdc_resp-reg_receiver"/>
</dbReference>
<name>A0ABT8JSE8_9BACL</name>
<comment type="caution">
    <text evidence="12">The sequence shown here is derived from an EMBL/GenBank/DDBJ whole genome shotgun (WGS) entry which is preliminary data.</text>
</comment>
<keyword evidence="3 10" id="KW-0597">Phosphoprotein</keyword>
<protein>
    <recommendedName>
        <fullName evidence="9">Transcriptional regulatory protein</fullName>
    </recommendedName>
</protein>
<dbReference type="PIRSF" id="PIRSF006171">
    <property type="entry name" value="RR_citrat_malat"/>
    <property type="match status" value="1"/>
</dbReference>
<dbReference type="SUPFAM" id="SSF52172">
    <property type="entry name" value="CheY-like"/>
    <property type="match status" value="1"/>
</dbReference>
<dbReference type="InterPro" id="IPR048714">
    <property type="entry name" value="DpiA-like_HTH"/>
</dbReference>
<gene>
    <name evidence="12" type="ORF">P5G49_11485</name>
</gene>
<evidence type="ECO:0000259" key="11">
    <source>
        <dbReference type="PROSITE" id="PS50110"/>
    </source>
</evidence>
<evidence type="ECO:0000256" key="4">
    <source>
        <dbReference type="ARBA" id="ARBA00023012"/>
    </source>
</evidence>
<evidence type="ECO:0000256" key="1">
    <source>
        <dbReference type="ARBA" id="ARBA00004496"/>
    </source>
</evidence>
<dbReference type="RefSeq" id="WP_301243927.1">
    <property type="nucleotide sequence ID" value="NZ_JAROCC010000008.1"/>
</dbReference>
<evidence type="ECO:0000256" key="7">
    <source>
        <dbReference type="ARBA" id="ARBA00023159"/>
    </source>
</evidence>
<dbReference type="EMBL" id="JAROCC010000008">
    <property type="protein sequence ID" value="MDN4608090.1"/>
    <property type="molecule type" value="Genomic_DNA"/>
</dbReference>
<dbReference type="Gene3D" id="3.40.50.2300">
    <property type="match status" value="1"/>
</dbReference>
<dbReference type="Pfam" id="PF00072">
    <property type="entry name" value="Response_reg"/>
    <property type="match status" value="1"/>
</dbReference>
<dbReference type="PANTHER" id="PTHR45526:SF6">
    <property type="entry name" value="TRANSCRIPTIONAL REGULATORY PROTEIN CITT"/>
    <property type="match status" value="1"/>
</dbReference>
<evidence type="ECO:0000256" key="9">
    <source>
        <dbReference type="PIRNR" id="PIRNR006171"/>
    </source>
</evidence>
<sequence>MLNVLIVEDDYRIAEIHQQFLESIEGIRVVGKALRAEEVHGYFQKEKIDLLLVDIYMPDQLGIDLVVELKKTYPDLSFIMITAAKDMEILERSVKAGAFYYLIKPLQLQKLQEVIEQFKKRKSILESDNPVEQSLVDQLFSKPSFETPQQEELPKGINALTLSKVIETMKNFSEGTTVEEIGEQIGVSRTTARRYMEYLVSIGKMKAELEYGIVGRPERKYFMV</sequence>
<evidence type="ECO:0000256" key="3">
    <source>
        <dbReference type="ARBA" id="ARBA00022553"/>
    </source>
</evidence>
<dbReference type="PROSITE" id="PS50110">
    <property type="entry name" value="RESPONSE_REGULATORY"/>
    <property type="match status" value="1"/>
</dbReference>
<evidence type="ECO:0000256" key="6">
    <source>
        <dbReference type="ARBA" id="ARBA00023125"/>
    </source>
</evidence>
<proteinExistence type="predicted"/>
<dbReference type="Pfam" id="PF20714">
    <property type="entry name" value="HTH_64"/>
    <property type="match status" value="1"/>
</dbReference>
<feature type="modified residue" description="4-aspartylphosphate" evidence="10">
    <location>
        <position position="54"/>
    </location>
</feature>
<evidence type="ECO:0000313" key="13">
    <source>
        <dbReference type="Proteomes" id="UP001175097"/>
    </source>
</evidence>
<dbReference type="InterPro" id="IPR011006">
    <property type="entry name" value="CheY-like_superfamily"/>
</dbReference>
<dbReference type="SMART" id="SM00448">
    <property type="entry name" value="REC"/>
    <property type="match status" value="1"/>
</dbReference>
<keyword evidence="6 9" id="KW-0238">DNA-binding</keyword>
<keyword evidence="13" id="KW-1185">Reference proteome</keyword>
<organism evidence="12 13">
    <name type="scientific">Sporosarcina highlanderae</name>
    <dbReference type="NCBI Taxonomy" id="3035916"/>
    <lineage>
        <taxon>Bacteria</taxon>
        <taxon>Bacillati</taxon>
        <taxon>Bacillota</taxon>
        <taxon>Bacilli</taxon>
        <taxon>Bacillales</taxon>
        <taxon>Caryophanaceae</taxon>
        <taxon>Sporosarcina</taxon>
    </lineage>
</organism>